<feature type="region of interest" description="Disordered" evidence="1">
    <location>
        <begin position="116"/>
        <end position="135"/>
    </location>
</feature>
<feature type="compositionally biased region" description="Basic and acidic residues" evidence="1">
    <location>
        <begin position="117"/>
        <end position="126"/>
    </location>
</feature>
<comment type="caution">
    <text evidence="2">The sequence shown here is derived from an EMBL/GenBank/DDBJ whole genome shotgun (WGS) entry which is preliminary data.</text>
</comment>
<name>A0ABW9C397_9BURK</name>
<keyword evidence="3" id="KW-1185">Reference proteome</keyword>
<accession>A0ABW9C397</accession>
<dbReference type="Proteomes" id="UP001629288">
    <property type="component" value="Unassembled WGS sequence"/>
</dbReference>
<dbReference type="RefSeq" id="WP_408129249.1">
    <property type="nucleotide sequence ID" value="NZ_JAQQCM010000020.1"/>
</dbReference>
<evidence type="ECO:0000313" key="2">
    <source>
        <dbReference type="EMBL" id="MFM0444550.1"/>
    </source>
</evidence>
<gene>
    <name evidence="2" type="ORF">PQR00_13250</name>
</gene>
<evidence type="ECO:0000256" key="1">
    <source>
        <dbReference type="SAM" id="MobiDB-lite"/>
    </source>
</evidence>
<reference evidence="2 3" key="1">
    <citation type="journal article" date="2024" name="Chem. Sci.">
        <title>Discovery of megapolipeptins by genome mining of a Burkholderiales bacteria collection.</title>
        <authorList>
            <person name="Paulo B.S."/>
            <person name="Recchia M.J.J."/>
            <person name="Lee S."/>
            <person name="Fergusson C.H."/>
            <person name="Romanowski S.B."/>
            <person name="Hernandez A."/>
            <person name="Krull N."/>
            <person name="Liu D.Y."/>
            <person name="Cavanagh H."/>
            <person name="Bos A."/>
            <person name="Gray C.A."/>
            <person name="Murphy B.T."/>
            <person name="Linington R.G."/>
            <person name="Eustaquio A.S."/>
        </authorList>
    </citation>
    <scope>NUCLEOTIDE SEQUENCE [LARGE SCALE GENOMIC DNA]</scope>
    <source>
        <strain evidence="2 3">RL17-379-BIB-C</strain>
    </source>
</reference>
<evidence type="ECO:0000313" key="3">
    <source>
        <dbReference type="Proteomes" id="UP001629288"/>
    </source>
</evidence>
<sequence length="135" mass="15748">MADQPTDSALPSHTRRPTWEFSGDNACYRGNDLRWLSRAPDVPKKWFLKRRLDEDSFAYDVLQHGKDKQGKQPVEVWFDNDGADDYEVMEHCARGRDGEVLVLIYLNEDMMTPRSSYRRDGDDEMGRGGYARGRW</sequence>
<protein>
    <submittedName>
        <fullName evidence="2">Uncharacterized protein</fullName>
    </submittedName>
</protein>
<organism evidence="2 3">
    <name type="scientific">Paraburkholderia strydomiana</name>
    <dbReference type="NCBI Taxonomy" id="1245417"/>
    <lineage>
        <taxon>Bacteria</taxon>
        <taxon>Pseudomonadati</taxon>
        <taxon>Pseudomonadota</taxon>
        <taxon>Betaproteobacteria</taxon>
        <taxon>Burkholderiales</taxon>
        <taxon>Burkholderiaceae</taxon>
        <taxon>Paraburkholderia</taxon>
    </lineage>
</organism>
<proteinExistence type="predicted"/>
<dbReference type="EMBL" id="JAQQDH010000003">
    <property type="protein sequence ID" value="MFM0444550.1"/>
    <property type="molecule type" value="Genomic_DNA"/>
</dbReference>